<reference evidence="3" key="1">
    <citation type="submission" date="2015-10" db="EMBL/GenBank/DDBJ databases">
        <title>EvidentialGene: Evidence-directed Construction of Complete mRNA Transcriptomes without Genomes.</title>
        <authorList>
            <person name="Gilbert D.G."/>
        </authorList>
    </citation>
    <scope>NUCLEOTIDE SEQUENCE</scope>
</reference>
<evidence type="ECO:0000256" key="2">
    <source>
        <dbReference type="SAM" id="MobiDB-lite"/>
    </source>
</evidence>
<protein>
    <submittedName>
        <fullName evidence="3">Coiled-coil domain-containing protein 102A</fullName>
    </submittedName>
</protein>
<feature type="coiled-coil region" evidence="1">
    <location>
        <begin position="431"/>
        <end position="535"/>
    </location>
</feature>
<accession>A0A0N8BY91</accession>
<evidence type="ECO:0000313" key="3">
    <source>
        <dbReference type="EMBL" id="JAN25135.1"/>
    </source>
</evidence>
<dbReference type="OrthoDB" id="5984396at2759"/>
<feature type="coiled-coil region" evidence="1">
    <location>
        <begin position="262"/>
        <end position="405"/>
    </location>
</feature>
<feature type="compositionally biased region" description="Polar residues" evidence="2">
    <location>
        <begin position="43"/>
        <end position="52"/>
    </location>
</feature>
<sequence length="566" mass="65026">MSQPPIPSANGPPGQPLSRRSAPSPMSGHHVSHSHGHLHSSQIHRSGGSSNHVHNHIHTELDSASHISSSRFDIDWESKERELEEARARAAQMEKTMRWWSDCTANWREKWSKVRTERNRSREEAKVLRTKLEMALKDSSVVRREKQCVEHENEFLRSELERLAQQQQEEDGLSERKSPHSFNPRHHHQGSFRLGTPELSREATSTPIDGTDPIPALLSSRERSTPNFIGNGFDAEVLPSHFSGAVPKQMRNPIESLETDDIEYLQQKLTHLKLRLDEAAKTIQAEREEKSSLHKAMESMQLELLDLRGRLEELKCTKQEAERQLISSQEIHRQQVISLQQDRRDEASTRETLDRRLAELRGELERLQAENAAEWGRRERVETERQALERENKKLRTALSDLQERLEKKSFGSSSSSGSGGHSGSVADSEMSKIHEELEEKNKELLELRHAHNKLKKALQDRSVELGHGLRRAEHSEAEVRRLRSRIEELKREVAAAQDELDAATNNVRKLQRTNEELQEQVDGLQIQATHLQTRLRNSNNGSSFLLHRECELLQDTLSEDENNEF</sequence>
<feature type="region of interest" description="Disordered" evidence="2">
    <location>
        <begin position="164"/>
        <end position="216"/>
    </location>
</feature>
<dbReference type="EMBL" id="GDIQ01069602">
    <property type="protein sequence ID" value="JAN25135.1"/>
    <property type="molecule type" value="Transcribed_RNA"/>
</dbReference>
<keyword evidence="1" id="KW-0175">Coiled coil</keyword>
<proteinExistence type="predicted"/>
<organism evidence="3">
    <name type="scientific">Daphnia magna</name>
    <dbReference type="NCBI Taxonomy" id="35525"/>
    <lineage>
        <taxon>Eukaryota</taxon>
        <taxon>Metazoa</taxon>
        <taxon>Ecdysozoa</taxon>
        <taxon>Arthropoda</taxon>
        <taxon>Crustacea</taxon>
        <taxon>Branchiopoda</taxon>
        <taxon>Diplostraca</taxon>
        <taxon>Cladocera</taxon>
        <taxon>Anomopoda</taxon>
        <taxon>Daphniidae</taxon>
        <taxon>Daphnia</taxon>
    </lineage>
</organism>
<feature type="region of interest" description="Disordered" evidence="2">
    <location>
        <begin position="406"/>
        <end position="431"/>
    </location>
</feature>
<evidence type="ECO:0000256" key="1">
    <source>
        <dbReference type="SAM" id="Coils"/>
    </source>
</evidence>
<feature type="region of interest" description="Disordered" evidence="2">
    <location>
        <begin position="1"/>
        <end position="54"/>
    </location>
</feature>
<dbReference type="PANTHER" id="PTHR46292">
    <property type="entry name" value="COILED-COIL DOMAIN-CONTAINING PROTEIN 102A"/>
    <property type="match status" value="1"/>
</dbReference>
<dbReference type="Gene3D" id="1.10.287.1490">
    <property type="match status" value="1"/>
</dbReference>
<dbReference type="AlphaFoldDB" id="A0A0N8BY91"/>
<name>A0A0N8BY91_9CRUS</name>
<dbReference type="PANTHER" id="PTHR46292:SF1">
    <property type="entry name" value="COILED-COIL DOMAIN-CONTAINING PROTEIN 102A"/>
    <property type="match status" value="1"/>
</dbReference>